<sequence>MKYNIEIDIEAPIKEVFKTLTDDEEMKQWNDFFVENRYHSEEDRNQNRPGTKYTTVVRMRDETYVYEGELIEYNPPYRTVIRATTREGENKATYECLAIDEDTTRVTLETEFFPNNMAYKLLGKAIGGYTTELNKVQLEALKEYIENRYENYNIYDYLYEFFLDLQDKSFNEIENKYYKICAKLAGAGRANKIKQIDVSDYINELKSGLTQAILTANTELEAKAIYFEYDLDNQWEGTFFICNEYNPAEDEDEDWACDWEIDIDGPNFLPFSELYEVDGFDEDDSAMGSNMYLVARTVLAFAHAYDELSEKSYVPVCIAFHDQDPIYRIKELENKILSTK</sequence>
<dbReference type="InterPro" id="IPR013538">
    <property type="entry name" value="ASHA1/2-like_C"/>
</dbReference>
<evidence type="ECO:0000256" key="1">
    <source>
        <dbReference type="ARBA" id="ARBA00006817"/>
    </source>
</evidence>
<proteinExistence type="inferred from homology"/>
<dbReference type="AlphaFoldDB" id="A0A9C7GBH4"/>
<name>A0A9C7GBH4_9BACI</name>
<dbReference type="CDD" id="cd07812">
    <property type="entry name" value="SRPBCC"/>
    <property type="match status" value="1"/>
</dbReference>
<evidence type="ECO:0000259" key="2">
    <source>
        <dbReference type="Pfam" id="PF08327"/>
    </source>
</evidence>
<protein>
    <recommendedName>
        <fullName evidence="2">Activator of Hsp90 ATPase homologue 1/2-like C-terminal domain-containing protein</fullName>
    </recommendedName>
</protein>
<evidence type="ECO:0000313" key="4">
    <source>
        <dbReference type="Proteomes" id="UP000789845"/>
    </source>
</evidence>
<dbReference type="SUPFAM" id="SSF55961">
    <property type="entry name" value="Bet v1-like"/>
    <property type="match status" value="1"/>
</dbReference>
<comment type="caution">
    <text evidence="3">The sequence shown here is derived from an EMBL/GenBank/DDBJ whole genome shotgun (WGS) entry which is preliminary data.</text>
</comment>
<keyword evidence="4" id="KW-1185">Reference proteome</keyword>
<comment type="similarity">
    <text evidence="1">Belongs to the AHA1 family.</text>
</comment>
<evidence type="ECO:0000313" key="3">
    <source>
        <dbReference type="EMBL" id="CAG9609434.1"/>
    </source>
</evidence>
<dbReference type="Pfam" id="PF08327">
    <property type="entry name" value="AHSA1"/>
    <property type="match status" value="1"/>
</dbReference>
<dbReference type="RefSeq" id="WP_230497666.1">
    <property type="nucleotide sequence ID" value="NZ_CAKJTG010000019.1"/>
</dbReference>
<organism evidence="3 4">
    <name type="scientific">Pseudoneobacillus rhizosphaerae</name>
    <dbReference type="NCBI Taxonomy" id="2880968"/>
    <lineage>
        <taxon>Bacteria</taxon>
        <taxon>Bacillati</taxon>
        <taxon>Bacillota</taxon>
        <taxon>Bacilli</taxon>
        <taxon>Bacillales</taxon>
        <taxon>Bacillaceae</taxon>
        <taxon>Pseudoneobacillus</taxon>
    </lineage>
</organism>
<feature type="domain" description="Activator of Hsp90 ATPase homologue 1/2-like C-terminal" evidence="2">
    <location>
        <begin position="11"/>
        <end position="121"/>
    </location>
</feature>
<dbReference type="EMBL" id="CAKJTG010000019">
    <property type="protein sequence ID" value="CAG9609434.1"/>
    <property type="molecule type" value="Genomic_DNA"/>
</dbReference>
<dbReference type="Proteomes" id="UP000789845">
    <property type="component" value="Unassembled WGS sequence"/>
</dbReference>
<dbReference type="Gene3D" id="3.30.530.20">
    <property type="match status" value="1"/>
</dbReference>
<dbReference type="InterPro" id="IPR023393">
    <property type="entry name" value="START-like_dom_sf"/>
</dbReference>
<gene>
    <name evidence="3" type="ORF">NEOCIP111885_03176</name>
</gene>
<accession>A0A9C7GBH4</accession>
<reference evidence="3" key="1">
    <citation type="submission" date="2021-10" db="EMBL/GenBank/DDBJ databases">
        <authorList>
            <person name="Criscuolo A."/>
        </authorList>
    </citation>
    <scope>NUCLEOTIDE SEQUENCE</scope>
    <source>
        <strain evidence="3">CIP111885</strain>
    </source>
</reference>